<dbReference type="EMBL" id="CAEZXX010000013">
    <property type="protein sequence ID" value="CAB4696749.1"/>
    <property type="molecule type" value="Genomic_DNA"/>
</dbReference>
<organism evidence="2">
    <name type="scientific">freshwater metagenome</name>
    <dbReference type="NCBI Taxonomy" id="449393"/>
    <lineage>
        <taxon>unclassified sequences</taxon>
        <taxon>metagenomes</taxon>
        <taxon>ecological metagenomes</taxon>
    </lineage>
</organism>
<dbReference type="AlphaFoldDB" id="A0A6J6TTE3"/>
<proteinExistence type="predicted"/>
<dbReference type="SUPFAM" id="SSF54637">
    <property type="entry name" value="Thioesterase/thiol ester dehydrase-isomerase"/>
    <property type="match status" value="1"/>
</dbReference>
<protein>
    <submittedName>
        <fullName evidence="2">Unannotated protein</fullName>
    </submittedName>
</protein>
<gene>
    <name evidence="1" type="ORF">UFOPK2602_00338</name>
    <name evidence="2" type="ORF">UFOPK2806_00959</name>
    <name evidence="3" type="ORF">UFOPK4306_00667</name>
</gene>
<evidence type="ECO:0000313" key="2">
    <source>
        <dbReference type="EMBL" id="CAB4750014.1"/>
    </source>
</evidence>
<dbReference type="EMBL" id="CAEZYY010000009">
    <property type="protein sequence ID" value="CAB4750014.1"/>
    <property type="molecule type" value="Genomic_DNA"/>
</dbReference>
<dbReference type="EMBL" id="CAFBQP010000019">
    <property type="protein sequence ID" value="CAB5057147.1"/>
    <property type="molecule type" value="Genomic_DNA"/>
</dbReference>
<name>A0A6J6TTE3_9ZZZZ</name>
<sequence length="283" mass="30778">MGAPRVALNESDASIHDAEAALRLGFRGSAVAGVVHLDCFVPPLLEAFGQPWFERGSISLYFENIIVSGEQVESVVHRPRDGDPRVNVHAQRIGEPGFVVTQGSASMGFDPQSELRTRDIRLCDPSALRLLKGVMPGRPLGEMTRTVSSEAQSAALRTGGVNTPLPWYSEASPWGDPIACPSHVAFMMLRMANADDGTYFPQLNPAIGDTASMFGAMELAFINGPMFLDRPYTVRGEVVGVGQSPKTEYVWWDASAFDEAGAEVVRIRHLFRIIKAASPLYTE</sequence>
<dbReference type="InterPro" id="IPR029069">
    <property type="entry name" value="HotDog_dom_sf"/>
</dbReference>
<reference evidence="2" key="1">
    <citation type="submission" date="2020-05" db="EMBL/GenBank/DDBJ databases">
        <authorList>
            <person name="Chiriac C."/>
            <person name="Salcher M."/>
            <person name="Ghai R."/>
            <person name="Kavagutti S V."/>
        </authorList>
    </citation>
    <scope>NUCLEOTIDE SEQUENCE</scope>
</reference>
<evidence type="ECO:0000313" key="1">
    <source>
        <dbReference type="EMBL" id="CAB4696749.1"/>
    </source>
</evidence>
<accession>A0A6J6TTE3</accession>
<dbReference type="Gene3D" id="3.10.129.10">
    <property type="entry name" value="Hotdog Thioesterase"/>
    <property type="match status" value="1"/>
</dbReference>
<evidence type="ECO:0000313" key="3">
    <source>
        <dbReference type="EMBL" id="CAB5057147.1"/>
    </source>
</evidence>